<dbReference type="AlphaFoldDB" id="A0AA36BZA8"/>
<feature type="region of interest" description="Disordered" evidence="1">
    <location>
        <begin position="45"/>
        <end position="70"/>
    </location>
</feature>
<organism evidence="2 3">
    <name type="scientific">Octopus vulgaris</name>
    <name type="common">Common octopus</name>
    <dbReference type="NCBI Taxonomy" id="6645"/>
    <lineage>
        <taxon>Eukaryota</taxon>
        <taxon>Metazoa</taxon>
        <taxon>Spiralia</taxon>
        <taxon>Lophotrochozoa</taxon>
        <taxon>Mollusca</taxon>
        <taxon>Cephalopoda</taxon>
        <taxon>Coleoidea</taxon>
        <taxon>Octopodiformes</taxon>
        <taxon>Octopoda</taxon>
        <taxon>Incirrata</taxon>
        <taxon>Octopodidae</taxon>
        <taxon>Octopus</taxon>
    </lineage>
</organism>
<reference evidence="2" key="1">
    <citation type="submission" date="2023-08" db="EMBL/GenBank/DDBJ databases">
        <authorList>
            <person name="Alioto T."/>
            <person name="Alioto T."/>
            <person name="Gomez Garrido J."/>
        </authorList>
    </citation>
    <scope>NUCLEOTIDE SEQUENCE</scope>
</reference>
<name>A0AA36BZA8_OCTVU</name>
<evidence type="ECO:0000313" key="3">
    <source>
        <dbReference type="Proteomes" id="UP001162480"/>
    </source>
</evidence>
<dbReference type="EMBL" id="OX597841">
    <property type="protein sequence ID" value="CAI9742903.1"/>
    <property type="molecule type" value="Genomic_DNA"/>
</dbReference>
<dbReference type="Proteomes" id="UP001162480">
    <property type="component" value="Chromosome 28"/>
</dbReference>
<keyword evidence="3" id="KW-1185">Reference proteome</keyword>
<feature type="compositionally biased region" description="Polar residues" evidence="1">
    <location>
        <begin position="57"/>
        <end position="69"/>
    </location>
</feature>
<sequence>MGADDSEKNEALWRNLEARREAGEEVDADTLWPILELENRQYNNAQVKPLSPDTVDSGLNSSEDTNGQYRHNGFNIQRMLRIGKVRKLHVIYRLSHDVCLILAARNT</sequence>
<protein>
    <submittedName>
        <fullName evidence="2">Uncharacterized protein</fullName>
    </submittedName>
</protein>
<evidence type="ECO:0000256" key="1">
    <source>
        <dbReference type="SAM" id="MobiDB-lite"/>
    </source>
</evidence>
<proteinExistence type="predicted"/>
<evidence type="ECO:0000313" key="2">
    <source>
        <dbReference type="EMBL" id="CAI9742903.1"/>
    </source>
</evidence>
<gene>
    <name evidence="2" type="ORF">OCTVUL_1B016407</name>
</gene>
<accession>A0AA36BZA8</accession>